<evidence type="ECO:0000256" key="16">
    <source>
        <dbReference type="ARBA" id="ARBA00038848"/>
    </source>
</evidence>
<accession>A0A3E2BK11</accession>
<comment type="catalytic activity">
    <reaction evidence="13">
        <text>(5Z,8Z,11Z,14Z)-eicosatetraenoyl-CoA + H2O = (5Z,8Z,11Z,14Z)-eicosatetraenoate + CoA + H(+)</text>
        <dbReference type="Rhea" id="RHEA:40151"/>
        <dbReference type="ChEBI" id="CHEBI:15377"/>
        <dbReference type="ChEBI" id="CHEBI:15378"/>
        <dbReference type="ChEBI" id="CHEBI:32395"/>
        <dbReference type="ChEBI" id="CHEBI:57287"/>
        <dbReference type="ChEBI" id="CHEBI:57368"/>
    </reaction>
    <physiologicalReaction direction="left-to-right" evidence="13">
        <dbReference type="Rhea" id="RHEA:40152"/>
    </physiologicalReaction>
</comment>
<proteinExistence type="inferred from homology"/>
<dbReference type="GO" id="GO:0016020">
    <property type="term" value="C:membrane"/>
    <property type="evidence" value="ECO:0007669"/>
    <property type="project" value="UniProtKB-SubCell"/>
</dbReference>
<dbReference type="GO" id="GO:0016787">
    <property type="term" value="F:hydrolase activity"/>
    <property type="evidence" value="ECO:0007669"/>
    <property type="project" value="UniProtKB-KW"/>
</dbReference>
<dbReference type="GO" id="GO:0006631">
    <property type="term" value="P:fatty acid metabolic process"/>
    <property type="evidence" value="ECO:0007669"/>
    <property type="project" value="UniProtKB-KW"/>
</dbReference>
<dbReference type="EMBL" id="QUAH01000013">
    <property type="protein sequence ID" value="RFT15089.1"/>
    <property type="molecule type" value="Genomic_DNA"/>
</dbReference>
<evidence type="ECO:0000256" key="14">
    <source>
        <dbReference type="ARBA" id="ARBA00037002"/>
    </source>
</evidence>
<comment type="caution">
    <text evidence="25">The sequence shown here is derived from an EMBL/GenBank/DDBJ whole genome shotgun (WGS) entry which is preliminary data.</text>
</comment>
<evidence type="ECO:0000256" key="23">
    <source>
        <dbReference type="ARBA" id="ARBA00048180"/>
    </source>
</evidence>
<dbReference type="PANTHER" id="PTHR12418">
    <property type="entry name" value="ACYL-COENZYME A THIOESTERASE THEM4"/>
    <property type="match status" value="1"/>
</dbReference>
<comment type="catalytic activity">
    <reaction evidence="20">
        <text>hexadecanoyl-CoA + H2O = hexadecanoate + CoA + H(+)</text>
        <dbReference type="Rhea" id="RHEA:16645"/>
        <dbReference type="ChEBI" id="CHEBI:7896"/>
        <dbReference type="ChEBI" id="CHEBI:15377"/>
        <dbReference type="ChEBI" id="CHEBI:15378"/>
        <dbReference type="ChEBI" id="CHEBI:57287"/>
        <dbReference type="ChEBI" id="CHEBI:57379"/>
        <dbReference type="EC" id="3.1.2.2"/>
    </reaction>
    <physiologicalReaction direction="left-to-right" evidence="20">
        <dbReference type="Rhea" id="RHEA:16646"/>
    </physiologicalReaction>
</comment>
<comment type="catalytic activity">
    <reaction evidence="19">
        <text>octanoyl-CoA + H2O = octanoate + CoA + H(+)</text>
        <dbReference type="Rhea" id="RHEA:30143"/>
        <dbReference type="ChEBI" id="CHEBI:15377"/>
        <dbReference type="ChEBI" id="CHEBI:15378"/>
        <dbReference type="ChEBI" id="CHEBI:25646"/>
        <dbReference type="ChEBI" id="CHEBI:57287"/>
        <dbReference type="ChEBI" id="CHEBI:57386"/>
    </reaction>
    <physiologicalReaction direction="left-to-right" evidence="19">
        <dbReference type="Rhea" id="RHEA:30144"/>
    </physiologicalReaction>
</comment>
<dbReference type="PANTHER" id="PTHR12418:SF19">
    <property type="entry name" value="ACYL-COENZYME A THIOESTERASE THEM4"/>
    <property type="match status" value="1"/>
</dbReference>
<evidence type="ECO:0000256" key="8">
    <source>
        <dbReference type="ARBA" id="ARBA00022832"/>
    </source>
</evidence>
<evidence type="ECO:0000256" key="21">
    <source>
        <dbReference type="ARBA" id="ARBA00047969"/>
    </source>
</evidence>
<dbReference type="CDD" id="cd03443">
    <property type="entry name" value="PaaI_thioesterase"/>
    <property type="match status" value="1"/>
</dbReference>
<comment type="subcellular location">
    <subcellularLocation>
        <location evidence="3">Cell projection</location>
        <location evidence="3">Ruffle membrane</location>
    </subcellularLocation>
    <subcellularLocation>
        <location evidence="2">Cytoplasm</location>
    </subcellularLocation>
    <subcellularLocation>
        <location evidence="1">Membrane</location>
        <topology evidence="1">Peripheral membrane protein</topology>
    </subcellularLocation>
</comment>
<dbReference type="InterPro" id="IPR052365">
    <property type="entry name" value="THEM4/THEM5_acyl-CoA_thioest"/>
</dbReference>
<evidence type="ECO:0000256" key="13">
    <source>
        <dbReference type="ARBA" id="ARBA00035852"/>
    </source>
</evidence>
<evidence type="ECO:0000256" key="3">
    <source>
        <dbReference type="ARBA" id="ARBA00004632"/>
    </source>
</evidence>
<keyword evidence="8" id="KW-0276">Fatty acid metabolism</keyword>
<evidence type="ECO:0000256" key="15">
    <source>
        <dbReference type="ARBA" id="ARBA00038456"/>
    </source>
</evidence>
<evidence type="ECO:0000256" key="1">
    <source>
        <dbReference type="ARBA" id="ARBA00004170"/>
    </source>
</evidence>
<feature type="domain" description="Thioesterase" evidence="24">
    <location>
        <begin position="52"/>
        <end position="107"/>
    </location>
</feature>
<dbReference type="InterPro" id="IPR006683">
    <property type="entry name" value="Thioestr_dom"/>
</dbReference>
<keyword evidence="7" id="KW-0378">Hydrolase</keyword>
<dbReference type="Pfam" id="PF03061">
    <property type="entry name" value="4HBT"/>
    <property type="match status" value="1"/>
</dbReference>
<keyword evidence="9" id="KW-0809">Transit peptide</keyword>
<evidence type="ECO:0000256" key="7">
    <source>
        <dbReference type="ARBA" id="ARBA00022801"/>
    </source>
</evidence>
<organism evidence="25 26">
    <name type="scientific">Candidatus Saccharicenans subterraneus</name>
    <dbReference type="NCBI Taxonomy" id="2508984"/>
    <lineage>
        <taxon>Bacteria</taxon>
        <taxon>Candidatus Aminicenantota</taxon>
        <taxon>Candidatus Aminicenantia</taxon>
        <taxon>Candidatus Aminicenantales</taxon>
        <taxon>Candidatus Saccharicenantaceae</taxon>
        <taxon>Candidatus Saccharicenans</taxon>
    </lineage>
</organism>
<evidence type="ECO:0000256" key="9">
    <source>
        <dbReference type="ARBA" id="ARBA00022946"/>
    </source>
</evidence>
<evidence type="ECO:0000256" key="19">
    <source>
        <dbReference type="ARBA" id="ARBA00047588"/>
    </source>
</evidence>
<keyword evidence="6" id="KW-0053">Apoptosis</keyword>
<sequence length="148" mass="16377">MTEKIINYRGCFICGQDNPVGLKLDFFFDRESRMARAEFTPGREHEGYRDLLHGGIISSLLDEVMAKALLAEEIPVVTSRLTVEFKKPAPIGDRLRLEGWVTGRKGRAYFTAGKMLGSDGQVVAEASGVYIRAEGALIELLSKSLPDK</sequence>
<dbReference type="Gene3D" id="3.10.129.10">
    <property type="entry name" value="Hotdog Thioesterase"/>
    <property type="match status" value="1"/>
</dbReference>
<evidence type="ECO:0000256" key="6">
    <source>
        <dbReference type="ARBA" id="ARBA00022703"/>
    </source>
</evidence>
<evidence type="ECO:0000256" key="10">
    <source>
        <dbReference type="ARBA" id="ARBA00023098"/>
    </source>
</evidence>
<keyword evidence="5" id="KW-0963">Cytoplasm</keyword>
<name>A0A3E2BK11_9BACT</name>
<evidence type="ECO:0000259" key="24">
    <source>
        <dbReference type="Pfam" id="PF03061"/>
    </source>
</evidence>
<evidence type="ECO:0000256" key="4">
    <source>
        <dbReference type="ARBA" id="ARBA00022475"/>
    </source>
</evidence>
<dbReference type="SUPFAM" id="SSF54637">
    <property type="entry name" value="Thioesterase/thiol ester dehydrase-isomerase"/>
    <property type="match status" value="1"/>
</dbReference>
<keyword evidence="12" id="KW-0966">Cell projection</keyword>
<evidence type="ECO:0000256" key="5">
    <source>
        <dbReference type="ARBA" id="ARBA00022490"/>
    </source>
</evidence>
<comment type="catalytic activity">
    <reaction evidence="22">
        <text>dodecanoyl-CoA + H2O = dodecanoate + CoA + H(+)</text>
        <dbReference type="Rhea" id="RHEA:30135"/>
        <dbReference type="ChEBI" id="CHEBI:15377"/>
        <dbReference type="ChEBI" id="CHEBI:15378"/>
        <dbReference type="ChEBI" id="CHEBI:18262"/>
        <dbReference type="ChEBI" id="CHEBI:57287"/>
        <dbReference type="ChEBI" id="CHEBI:57375"/>
    </reaction>
    <physiologicalReaction direction="left-to-right" evidence="22">
        <dbReference type="Rhea" id="RHEA:30136"/>
    </physiologicalReaction>
</comment>
<comment type="catalytic activity">
    <reaction evidence="14">
        <text>(9Z)-octadecenoyl-CoA + H2O = (9Z)-octadecenoate + CoA + H(+)</text>
        <dbReference type="Rhea" id="RHEA:40139"/>
        <dbReference type="ChEBI" id="CHEBI:15377"/>
        <dbReference type="ChEBI" id="CHEBI:15378"/>
        <dbReference type="ChEBI" id="CHEBI:30823"/>
        <dbReference type="ChEBI" id="CHEBI:57287"/>
        <dbReference type="ChEBI" id="CHEBI:57387"/>
    </reaction>
    <physiologicalReaction direction="left-to-right" evidence="14">
        <dbReference type="Rhea" id="RHEA:40140"/>
    </physiologicalReaction>
</comment>
<keyword evidence="4" id="KW-1003">Cell membrane</keyword>
<dbReference type="AlphaFoldDB" id="A0A3E2BK11"/>
<gene>
    <name evidence="25" type="ORF">OP8BY_0720</name>
</gene>
<dbReference type="GO" id="GO:0005737">
    <property type="term" value="C:cytoplasm"/>
    <property type="evidence" value="ECO:0007669"/>
    <property type="project" value="UniProtKB-SubCell"/>
</dbReference>
<evidence type="ECO:0000256" key="17">
    <source>
        <dbReference type="ARBA" id="ARBA00040123"/>
    </source>
</evidence>
<dbReference type="Proteomes" id="UP000257323">
    <property type="component" value="Unassembled WGS sequence"/>
</dbReference>
<comment type="catalytic activity">
    <reaction evidence="23">
        <text>tetradecanoyl-CoA + H2O = tetradecanoate + CoA + H(+)</text>
        <dbReference type="Rhea" id="RHEA:40119"/>
        <dbReference type="ChEBI" id="CHEBI:15377"/>
        <dbReference type="ChEBI" id="CHEBI:15378"/>
        <dbReference type="ChEBI" id="CHEBI:30807"/>
        <dbReference type="ChEBI" id="CHEBI:57287"/>
        <dbReference type="ChEBI" id="CHEBI:57385"/>
    </reaction>
    <physiologicalReaction direction="left-to-right" evidence="23">
        <dbReference type="Rhea" id="RHEA:40120"/>
    </physiologicalReaction>
</comment>
<evidence type="ECO:0000256" key="2">
    <source>
        <dbReference type="ARBA" id="ARBA00004496"/>
    </source>
</evidence>
<keyword evidence="11" id="KW-0472">Membrane</keyword>
<comment type="similarity">
    <text evidence="15">Belongs to the THEM4/THEM5 thioesterase family.</text>
</comment>
<evidence type="ECO:0000313" key="25">
    <source>
        <dbReference type="EMBL" id="RFT15089.1"/>
    </source>
</evidence>
<evidence type="ECO:0000256" key="12">
    <source>
        <dbReference type="ARBA" id="ARBA00023273"/>
    </source>
</evidence>
<dbReference type="EC" id="3.1.2.2" evidence="16"/>
<evidence type="ECO:0000256" key="11">
    <source>
        <dbReference type="ARBA" id="ARBA00023136"/>
    </source>
</evidence>
<dbReference type="InterPro" id="IPR029069">
    <property type="entry name" value="HotDog_dom_sf"/>
</dbReference>
<evidence type="ECO:0000313" key="26">
    <source>
        <dbReference type="Proteomes" id="UP000257323"/>
    </source>
</evidence>
<evidence type="ECO:0000256" key="18">
    <source>
        <dbReference type="ARBA" id="ARBA00043210"/>
    </source>
</evidence>
<protein>
    <recommendedName>
        <fullName evidence="17">Acyl-coenzyme A thioesterase THEM4</fullName>
        <ecNumber evidence="16">3.1.2.2</ecNumber>
    </recommendedName>
    <alternativeName>
        <fullName evidence="18">Thioesterase superfamily member 4</fullName>
    </alternativeName>
</protein>
<reference evidence="25 26" key="1">
    <citation type="submission" date="2018-08" db="EMBL/GenBank/DDBJ databases">
        <title>Genome analysis of the thermophilic bacterium of the candidate phylum Aminicenantes from deep subsurface aquifer revealed its physiology and ecological role.</title>
        <authorList>
            <person name="Kadnikov V.V."/>
            <person name="Mardanov A.V."/>
            <person name="Beletsky A.V."/>
            <person name="Karnachuk O.V."/>
            <person name="Ravin N.V."/>
        </authorList>
    </citation>
    <scope>NUCLEOTIDE SEQUENCE [LARGE SCALE GENOMIC DNA]</scope>
    <source>
        <strain evidence="25">BY38</strain>
    </source>
</reference>
<keyword evidence="10" id="KW-0443">Lipid metabolism</keyword>
<evidence type="ECO:0000256" key="20">
    <source>
        <dbReference type="ARBA" id="ARBA00047734"/>
    </source>
</evidence>
<evidence type="ECO:0000256" key="22">
    <source>
        <dbReference type="ARBA" id="ARBA00048074"/>
    </source>
</evidence>
<comment type="catalytic activity">
    <reaction evidence="21">
        <text>decanoyl-CoA + H2O = decanoate + CoA + H(+)</text>
        <dbReference type="Rhea" id="RHEA:40059"/>
        <dbReference type="ChEBI" id="CHEBI:15377"/>
        <dbReference type="ChEBI" id="CHEBI:15378"/>
        <dbReference type="ChEBI" id="CHEBI:27689"/>
        <dbReference type="ChEBI" id="CHEBI:57287"/>
        <dbReference type="ChEBI" id="CHEBI:61430"/>
    </reaction>
    <physiologicalReaction direction="left-to-right" evidence="21">
        <dbReference type="Rhea" id="RHEA:40060"/>
    </physiologicalReaction>
</comment>